<dbReference type="EMBL" id="CP009574">
    <property type="protein sequence ID" value="AIT09991.1"/>
    <property type="molecule type" value="Genomic_DNA"/>
</dbReference>
<dbReference type="RefSeq" id="WP_040010366.1">
    <property type="nucleotide sequence ID" value="NZ_CP009574.1"/>
</dbReference>
<dbReference type="GO" id="GO:0016597">
    <property type="term" value="F:amino acid binding"/>
    <property type="evidence" value="ECO:0007669"/>
    <property type="project" value="TreeGrafter"/>
</dbReference>
<dbReference type="eggNOG" id="COG1834">
    <property type="taxonomic scope" value="Bacteria"/>
</dbReference>
<evidence type="ECO:0000256" key="1">
    <source>
        <dbReference type="ARBA" id="ARBA00008532"/>
    </source>
</evidence>
<reference evidence="3 4" key="1">
    <citation type="submission" date="2014-10" db="EMBL/GenBank/DDBJ databases">
        <title>Whole genome sequence of Francisella endociliophora strain FSC1006, isolated from a laboratory culture of the marine ciliate Euplotes raikovi.</title>
        <authorList>
            <person name="Granberg M."/>
            <person name="Backman S."/>
            <person name="Lundmark E."/>
            <person name="Nilsson E."/>
            <person name="Karlsson E."/>
            <person name="Thelaus J."/>
            <person name="Ohrman C."/>
            <person name="Larkeryd A."/>
            <person name="Stenberg P."/>
        </authorList>
    </citation>
    <scope>NUCLEOTIDE SEQUENCE [LARGE SCALE GENOMIC DNA]</scope>
    <source>
        <strain evidence="3 4">FSC1006</strain>
    </source>
</reference>
<dbReference type="Pfam" id="PF19420">
    <property type="entry name" value="DDAH_eukar"/>
    <property type="match status" value="1"/>
</dbReference>
<sequence length="260" mass="29912">MKEVLMCPPTAFDVIYQINPWMSLSNRPDKKVARSQWDSLYEAYINNGIKVNLIDQHPDLPDMVFTANAGVVHQKTFISAKFISKERTQEEIFFQEWFKNNNYEVKKLNHYQGGEGDALNYNNKLYCGYGYRSDIESHHELAELLNKDVVSIKIVDSKFYDFDLTFCPLGNKAVLYYPGAYDEQSQKIAKDIPNAIQLSHEQASKHLCNSVYVNDKLFMGQHDKELEKKLIKLDIEPVILDISEFRKAGGGLKCLTLKIA</sequence>
<evidence type="ECO:0000256" key="2">
    <source>
        <dbReference type="ARBA" id="ARBA00022801"/>
    </source>
</evidence>
<dbReference type="OrthoDB" id="9814070at2"/>
<dbReference type="PANTHER" id="PTHR12737">
    <property type="entry name" value="DIMETHYLARGININE DIMETHYLAMINOHYDROLASE"/>
    <property type="match status" value="1"/>
</dbReference>
<keyword evidence="4" id="KW-1185">Reference proteome</keyword>
<dbReference type="GO" id="GO:0006525">
    <property type="term" value="P:arginine metabolic process"/>
    <property type="evidence" value="ECO:0007669"/>
    <property type="project" value="TreeGrafter"/>
</dbReference>
<dbReference type="SUPFAM" id="SSF55909">
    <property type="entry name" value="Pentein"/>
    <property type="match status" value="1"/>
</dbReference>
<name>A0A097EQZ1_9GAMM</name>
<dbReference type="AlphaFoldDB" id="A0A097EQZ1"/>
<dbReference type="HOGENOM" id="CLU_057463_0_0_6"/>
<gene>
    <name evidence="3" type="ORF">LO80_08425</name>
</gene>
<evidence type="ECO:0000313" key="4">
    <source>
        <dbReference type="Proteomes" id="UP000029672"/>
    </source>
</evidence>
<comment type="similarity">
    <text evidence="1">Belongs to the DDAH family.</text>
</comment>
<dbReference type="InterPro" id="IPR033199">
    <property type="entry name" value="DDAH-like"/>
</dbReference>
<proteinExistence type="inferred from homology"/>
<organism evidence="3 4">
    <name type="scientific">Candidatus Francisella endociliophora</name>
    <dbReference type="NCBI Taxonomy" id="653937"/>
    <lineage>
        <taxon>Bacteria</taxon>
        <taxon>Pseudomonadati</taxon>
        <taxon>Pseudomonadota</taxon>
        <taxon>Gammaproteobacteria</taxon>
        <taxon>Thiotrichales</taxon>
        <taxon>Francisellaceae</taxon>
        <taxon>Francisella</taxon>
    </lineage>
</organism>
<dbReference type="STRING" id="1547445.LO80_08425"/>
<dbReference type="GO" id="GO:0016403">
    <property type="term" value="F:dimethylargininase activity"/>
    <property type="evidence" value="ECO:0007669"/>
    <property type="project" value="TreeGrafter"/>
</dbReference>
<dbReference type="KEGG" id="frf:LO80_08425"/>
<dbReference type="GO" id="GO:0045429">
    <property type="term" value="P:positive regulation of nitric oxide biosynthetic process"/>
    <property type="evidence" value="ECO:0007669"/>
    <property type="project" value="TreeGrafter"/>
</dbReference>
<evidence type="ECO:0000313" key="3">
    <source>
        <dbReference type="EMBL" id="AIT09991.1"/>
    </source>
</evidence>
<dbReference type="Proteomes" id="UP000029672">
    <property type="component" value="Chromosome"/>
</dbReference>
<accession>A0A097EQZ1</accession>
<dbReference type="PANTHER" id="PTHR12737:SF9">
    <property type="entry name" value="DIMETHYLARGININASE"/>
    <property type="match status" value="1"/>
</dbReference>
<keyword evidence="2" id="KW-0378">Hydrolase</keyword>
<protein>
    <submittedName>
        <fullName evidence="3">Amidinotransferase</fullName>
    </submittedName>
</protein>
<dbReference type="GO" id="GO:0000052">
    <property type="term" value="P:citrulline metabolic process"/>
    <property type="evidence" value="ECO:0007669"/>
    <property type="project" value="TreeGrafter"/>
</dbReference>
<dbReference type="Gene3D" id="3.75.10.10">
    <property type="entry name" value="L-arginine/glycine Amidinotransferase, Chain A"/>
    <property type="match status" value="1"/>
</dbReference>